<dbReference type="GO" id="GO:0046930">
    <property type="term" value="C:pore complex"/>
    <property type="evidence" value="ECO:0007669"/>
    <property type="project" value="UniProtKB-KW"/>
</dbReference>
<keyword evidence="8" id="KW-0625">Polysaccharide transport</keyword>
<evidence type="ECO:0000256" key="9">
    <source>
        <dbReference type="ARBA" id="ARBA00023065"/>
    </source>
</evidence>
<evidence type="ECO:0000256" key="6">
    <source>
        <dbReference type="ARBA" id="ARBA00022692"/>
    </source>
</evidence>
<proteinExistence type="inferred from homology"/>
<keyword evidence="11" id="KW-0472">Membrane</keyword>
<evidence type="ECO:0000313" key="19">
    <source>
        <dbReference type="EMBL" id="PJJ42534.1"/>
    </source>
</evidence>
<feature type="signal peptide" evidence="15">
    <location>
        <begin position="1"/>
        <end position="21"/>
    </location>
</feature>
<evidence type="ECO:0000259" key="16">
    <source>
        <dbReference type="Pfam" id="PF02563"/>
    </source>
</evidence>
<comment type="subcellular location">
    <subcellularLocation>
        <location evidence="1">Cell outer membrane</location>
        <topology evidence="1">Multi-pass membrane protein</topology>
    </subcellularLocation>
</comment>
<evidence type="ECO:0000259" key="17">
    <source>
        <dbReference type="Pfam" id="PF18412"/>
    </source>
</evidence>
<evidence type="ECO:0000256" key="15">
    <source>
        <dbReference type="SAM" id="SignalP"/>
    </source>
</evidence>
<keyword evidence="20" id="KW-1185">Reference proteome</keyword>
<evidence type="ECO:0000313" key="20">
    <source>
        <dbReference type="Proteomes" id="UP000231134"/>
    </source>
</evidence>
<dbReference type="GO" id="GO:0009279">
    <property type="term" value="C:cell outer membrane"/>
    <property type="evidence" value="ECO:0007669"/>
    <property type="project" value="UniProtKB-SubCell"/>
</dbReference>
<keyword evidence="10" id="KW-0626">Porin</keyword>
<reference evidence="19 20" key="1">
    <citation type="submission" date="2017-11" db="EMBL/GenBank/DDBJ databases">
        <title>Animal gut microbial communities from fecal samples from Wisconsin, USA.</title>
        <authorList>
            <person name="Neumann A."/>
        </authorList>
    </citation>
    <scope>NUCLEOTIDE SEQUENCE [LARGE SCALE GENOMIC DNA]</scope>
    <source>
        <strain evidence="19 20">UWS3</strain>
    </source>
</reference>
<gene>
    <name evidence="19" type="ORF">BGX16_2566</name>
</gene>
<keyword evidence="6" id="KW-0812">Transmembrane</keyword>
<dbReference type="Gene3D" id="3.10.560.10">
    <property type="entry name" value="Outer membrane lipoprotein wza domain like"/>
    <property type="match status" value="2"/>
</dbReference>
<dbReference type="Pfam" id="PF22461">
    <property type="entry name" value="SLBB_2"/>
    <property type="match status" value="2"/>
</dbReference>
<evidence type="ECO:0000256" key="2">
    <source>
        <dbReference type="ARBA" id="ARBA00009450"/>
    </source>
</evidence>
<evidence type="ECO:0000256" key="3">
    <source>
        <dbReference type="ARBA" id="ARBA00022448"/>
    </source>
</evidence>
<dbReference type="InterPro" id="IPR054765">
    <property type="entry name" value="SLBB_dom"/>
</dbReference>
<comment type="similarity">
    <text evidence="2">Belongs to the BexD/CtrA/VexA family.</text>
</comment>
<feature type="domain" description="SLBB" evidence="18">
    <location>
        <begin position="176"/>
        <end position="253"/>
    </location>
</feature>
<dbReference type="AlphaFoldDB" id="A0A2M9AA16"/>
<keyword evidence="4" id="KW-1134">Transmembrane beta strand</keyword>
<dbReference type="Pfam" id="PF18412">
    <property type="entry name" value="Wza_C"/>
    <property type="match status" value="1"/>
</dbReference>
<feature type="chain" id="PRO_5014689548" evidence="15">
    <location>
        <begin position="22"/>
        <end position="384"/>
    </location>
</feature>
<dbReference type="GO" id="GO:0006811">
    <property type="term" value="P:monoatomic ion transport"/>
    <property type="evidence" value="ECO:0007669"/>
    <property type="project" value="UniProtKB-KW"/>
</dbReference>
<keyword evidence="12" id="KW-0564">Palmitate</keyword>
<feature type="domain" description="SLBB" evidence="18">
    <location>
        <begin position="260"/>
        <end position="342"/>
    </location>
</feature>
<dbReference type="Gene3D" id="3.30.1950.10">
    <property type="entry name" value="wza like domain"/>
    <property type="match status" value="1"/>
</dbReference>
<evidence type="ECO:0000256" key="7">
    <source>
        <dbReference type="ARBA" id="ARBA00022729"/>
    </source>
</evidence>
<dbReference type="PROSITE" id="PS51257">
    <property type="entry name" value="PROKAR_LIPOPROTEIN"/>
    <property type="match status" value="1"/>
</dbReference>
<dbReference type="RefSeq" id="WP_100426386.1">
    <property type="nucleotide sequence ID" value="NZ_PGEX01000001.1"/>
</dbReference>
<dbReference type="InterPro" id="IPR049712">
    <property type="entry name" value="Poly_export"/>
</dbReference>
<dbReference type="Proteomes" id="UP000231134">
    <property type="component" value="Unassembled WGS sequence"/>
</dbReference>
<comment type="caution">
    <text evidence="19">The sequence shown here is derived from an EMBL/GenBank/DDBJ whole genome shotgun (WGS) entry which is preliminary data.</text>
</comment>
<feature type="domain" description="Outer-membrane lipoprotein Wza C-terminal" evidence="17">
    <location>
        <begin position="347"/>
        <end position="372"/>
    </location>
</feature>
<dbReference type="PANTHER" id="PTHR33619:SF3">
    <property type="entry name" value="POLYSACCHARIDE EXPORT PROTEIN GFCE-RELATED"/>
    <property type="match status" value="1"/>
</dbReference>
<evidence type="ECO:0000256" key="8">
    <source>
        <dbReference type="ARBA" id="ARBA00023047"/>
    </source>
</evidence>
<dbReference type="InterPro" id="IPR040716">
    <property type="entry name" value="Wza_C"/>
</dbReference>
<sequence length="384" mass="41615">MRSWILGILSTAALVLSGCFASPGMVLNESSNEDGSIDTLADFQGAKVHLQSISPLTLSKLSGVSSDSATPATFAALPEELLTYTPEAYKLGPFDIVQVVIWEHPELTSPLGSYRSDNATGQLVSESGVMFYPYVGEINVVGKTIAELRAEIVSNLSKVLNNPQIDVRLLQSQRHKVYVQGSIKNPGVVTLNDVPVTFLEAINRCGGATADADLSTVEFTRDGKTYVLNMLAPYAAGKGPSDVVLKDNDVIRVPDSEESKVYMMGEVRNQQALSFKNGKLSLAQALAEAGGLRLESAKAENIYVFRASAADAIDVYHLNARNPMALVFGDQFALKPGDIVYVDATNLSRWNRVVQLVYPTAQLIYYGSQTVNTTHNAYKAIQNW</sequence>
<keyword evidence="14" id="KW-0449">Lipoprotein</keyword>
<evidence type="ECO:0000256" key="12">
    <source>
        <dbReference type="ARBA" id="ARBA00023139"/>
    </source>
</evidence>
<keyword evidence="13" id="KW-0998">Cell outer membrane</keyword>
<keyword evidence="3" id="KW-0813">Transport</keyword>
<evidence type="ECO:0000256" key="11">
    <source>
        <dbReference type="ARBA" id="ARBA00023136"/>
    </source>
</evidence>
<protein>
    <submittedName>
        <fullName evidence="19">Polysaccharide export outer membrane protein</fullName>
    </submittedName>
</protein>
<evidence type="ECO:0000256" key="10">
    <source>
        <dbReference type="ARBA" id="ARBA00023114"/>
    </source>
</evidence>
<evidence type="ECO:0000256" key="13">
    <source>
        <dbReference type="ARBA" id="ARBA00023237"/>
    </source>
</evidence>
<feature type="domain" description="Polysaccharide export protein N-terminal" evidence="16">
    <location>
        <begin position="85"/>
        <end position="169"/>
    </location>
</feature>
<evidence type="ECO:0000256" key="1">
    <source>
        <dbReference type="ARBA" id="ARBA00004571"/>
    </source>
</evidence>
<evidence type="ECO:0000256" key="5">
    <source>
        <dbReference type="ARBA" id="ARBA00022597"/>
    </source>
</evidence>
<dbReference type="PANTHER" id="PTHR33619">
    <property type="entry name" value="POLYSACCHARIDE EXPORT PROTEIN GFCE-RELATED"/>
    <property type="match status" value="1"/>
</dbReference>
<dbReference type="EMBL" id="PGEX01000001">
    <property type="protein sequence ID" value="PJJ42534.1"/>
    <property type="molecule type" value="Genomic_DNA"/>
</dbReference>
<name>A0A2M9AA16_9BACT</name>
<dbReference type="OrthoDB" id="9808421at2"/>
<dbReference type="GO" id="GO:0015288">
    <property type="term" value="F:porin activity"/>
    <property type="evidence" value="ECO:0007669"/>
    <property type="project" value="UniProtKB-KW"/>
</dbReference>
<keyword evidence="7 15" id="KW-0732">Signal</keyword>
<accession>A0A2M9AA16</accession>
<dbReference type="InterPro" id="IPR003715">
    <property type="entry name" value="Poly_export_N"/>
</dbReference>
<keyword evidence="9" id="KW-0406">Ion transport</keyword>
<evidence type="ECO:0000256" key="14">
    <source>
        <dbReference type="ARBA" id="ARBA00023288"/>
    </source>
</evidence>
<dbReference type="GO" id="GO:0015159">
    <property type="term" value="F:polysaccharide transmembrane transporter activity"/>
    <property type="evidence" value="ECO:0007669"/>
    <property type="project" value="InterPro"/>
</dbReference>
<keyword evidence="5" id="KW-0762">Sugar transport</keyword>
<organism evidence="19 20">
    <name type="scientific">Hallerella succinigenes</name>
    <dbReference type="NCBI Taxonomy" id="1896222"/>
    <lineage>
        <taxon>Bacteria</taxon>
        <taxon>Pseudomonadati</taxon>
        <taxon>Fibrobacterota</taxon>
        <taxon>Fibrobacteria</taxon>
        <taxon>Fibrobacterales</taxon>
        <taxon>Fibrobacteraceae</taxon>
        <taxon>Hallerella</taxon>
    </lineage>
</organism>
<dbReference type="Pfam" id="PF02563">
    <property type="entry name" value="Poly_export"/>
    <property type="match status" value="1"/>
</dbReference>
<evidence type="ECO:0000259" key="18">
    <source>
        <dbReference type="Pfam" id="PF22461"/>
    </source>
</evidence>
<evidence type="ECO:0000256" key="4">
    <source>
        <dbReference type="ARBA" id="ARBA00022452"/>
    </source>
</evidence>